<evidence type="ECO:0000313" key="8">
    <source>
        <dbReference type="Proteomes" id="UP001589627"/>
    </source>
</evidence>
<dbReference type="PROSITE" id="PS51257">
    <property type="entry name" value="PROKAR_LIPOPROTEIN"/>
    <property type="match status" value="1"/>
</dbReference>
<evidence type="ECO:0000256" key="1">
    <source>
        <dbReference type="ARBA" id="ARBA00004418"/>
    </source>
</evidence>
<evidence type="ECO:0000256" key="4">
    <source>
        <dbReference type="ARBA" id="ARBA00022729"/>
    </source>
</evidence>
<dbReference type="RefSeq" id="WP_378201133.1">
    <property type="nucleotide sequence ID" value="NZ_JBHLZP010000090.1"/>
</dbReference>
<feature type="domain" description="Solute-binding protein family 3/N-terminal" evidence="6">
    <location>
        <begin position="44"/>
        <end position="274"/>
    </location>
</feature>
<organism evidence="7 8">
    <name type="scientific">Actinoallomurus acaciae</name>
    <dbReference type="NCBI Taxonomy" id="502577"/>
    <lineage>
        <taxon>Bacteria</taxon>
        <taxon>Bacillati</taxon>
        <taxon>Actinomycetota</taxon>
        <taxon>Actinomycetes</taxon>
        <taxon>Streptosporangiales</taxon>
        <taxon>Thermomonosporaceae</taxon>
        <taxon>Actinoallomurus</taxon>
    </lineage>
</organism>
<dbReference type="Proteomes" id="UP001589627">
    <property type="component" value="Unassembled WGS sequence"/>
</dbReference>
<dbReference type="SMART" id="SM00062">
    <property type="entry name" value="PBPb"/>
    <property type="match status" value="1"/>
</dbReference>
<dbReference type="InterPro" id="IPR015168">
    <property type="entry name" value="SsuA/THI5"/>
</dbReference>
<dbReference type="NCBIfam" id="TIGR01728">
    <property type="entry name" value="SsuA_fam"/>
    <property type="match status" value="1"/>
</dbReference>
<dbReference type="PANTHER" id="PTHR30024">
    <property type="entry name" value="ALIPHATIC SULFONATES-BINDING PROTEIN-RELATED"/>
    <property type="match status" value="1"/>
</dbReference>
<keyword evidence="4 5" id="KW-0732">Signal</keyword>
<sequence>MRRLFPLLGPLLGALVVLAGCGATDGSENAAIRKDGSVDLSKVTLHVGDQKAGSQALLQAAGQLSGVKYKITWSQFTSGPPLLEAANAGAIDIGAVGNTPPIFAAAAGSKIKIVAAGDQNLAAQAVLVPKNSPIHAIQDLRGKKIALAKGSSAHALLLGVLKKAGLTFDQIQPEYLQPADALSAFSGGKVDAWSIWDPYTAQAQAQTGARTLVYGNGFGTNYQFNVAAGKALKDKAKVAAIRDYLARLDRATVWASTHQGDWARTWSAQIGLPVSVTQVAARRRTTEPVPVDDTVIAGEQELADAFSDAKLIPGRLKIADFVDRRFNDTVPKGAS</sequence>
<accession>A0ABV5YEI9</accession>
<comment type="subcellular location">
    <subcellularLocation>
        <location evidence="1">Periplasm</location>
    </subcellularLocation>
</comment>
<name>A0ABV5YEI9_9ACTN</name>
<dbReference type="CDD" id="cd13558">
    <property type="entry name" value="PBP2_SsuA_like_2"/>
    <property type="match status" value="1"/>
</dbReference>
<gene>
    <name evidence="7" type="ORF">ACFFNX_14770</name>
</gene>
<feature type="chain" id="PRO_5046672709" evidence="5">
    <location>
        <begin position="20"/>
        <end position="335"/>
    </location>
</feature>
<comment type="caution">
    <text evidence="7">The sequence shown here is derived from an EMBL/GenBank/DDBJ whole genome shotgun (WGS) entry which is preliminary data.</text>
</comment>
<evidence type="ECO:0000256" key="3">
    <source>
        <dbReference type="ARBA" id="ARBA00022448"/>
    </source>
</evidence>
<protein>
    <submittedName>
        <fullName evidence="7">ABC transporter substrate-binding protein</fullName>
    </submittedName>
</protein>
<feature type="signal peptide" evidence="5">
    <location>
        <begin position="1"/>
        <end position="19"/>
    </location>
</feature>
<dbReference type="Gene3D" id="3.40.190.10">
    <property type="entry name" value="Periplasmic binding protein-like II"/>
    <property type="match status" value="2"/>
</dbReference>
<dbReference type="Pfam" id="PF09084">
    <property type="entry name" value="NMT1"/>
    <property type="match status" value="1"/>
</dbReference>
<dbReference type="SUPFAM" id="SSF53850">
    <property type="entry name" value="Periplasmic binding protein-like II"/>
    <property type="match status" value="1"/>
</dbReference>
<dbReference type="InterPro" id="IPR010067">
    <property type="entry name" value="ABC_SsuA_sub-bd"/>
</dbReference>
<evidence type="ECO:0000256" key="5">
    <source>
        <dbReference type="SAM" id="SignalP"/>
    </source>
</evidence>
<keyword evidence="3" id="KW-0813">Transport</keyword>
<dbReference type="EMBL" id="JBHLZP010000090">
    <property type="protein sequence ID" value="MFB9833456.1"/>
    <property type="molecule type" value="Genomic_DNA"/>
</dbReference>
<evidence type="ECO:0000259" key="6">
    <source>
        <dbReference type="SMART" id="SM00062"/>
    </source>
</evidence>
<dbReference type="PANTHER" id="PTHR30024:SF48">
    <property type="entry name" value="ABC TRANSPORTER SUBSTRATE-BINDING PROTEIN"/>
    <property type="match status" value="1"/>
</dbReference>
<reference evidence="7 8" key="1">
    <citation type="submission" date="2024-09" db="EMBL/GenBank/DDBJ databases">
        <authorList>
            <person name="Sun Q."/>
            <person name="Mori K."/>
        </authorList>
    </citation>
    <scope>NUCLEOTIDE SEQUENCE [LARGE SCALE GENOMIC DNA]</scope>
    <source>
        <strain evidence="7 8">TBRC 0563</strain>
    </source>
</reference>
<comment type="similarity">
    <text evidence="2">Belongs to the bacterial solute-binding protein SsuA/TauA family.</text>
</comment>
<evidence type="ECO:0000313" key="7">
    <source>
        <dbReference type="EMBL" id="MFB9833456.1"/>
    </source>
</evidence>
<proteinExistence type="inferred from homology"/>
<keyword evidence="8" id="KW-1185">Reference proteome</keyword>
<evidence type="ECO:0000256" key="2">
    <source>
        <dbReference type="ARBA" id="ARBA00010742"/>
    </source>
</evidence>
<dbReference type="InterPro" id="IPR001638">
    <property type="entry name" value="Solute-binding_3/MltF_N"/>
</dbReference>